<dbReference type="Gene3D" id="2.40.128.460">
    <property type="entry name" value="Periplasmic lysozyme inhibitor of I-type lysozyme"/>
    <property type="match status" value="1"/>
</dbReference>
<dbReference type="EMBL" id="JAHYXK010000002">
    <property type="protein sequence ID" value="MBW7465920.1"/>
    <property type="molecule type" value="Genomic_DNA"/>
</dbReference>
<keyword evidence="3" id="KW-1185">Reference proteome</keyword>
<proteinExistence type="predicted"/>
<accession>A0ABS7CQ10</accession>
<dbReference type="RefSeq" id="WP_219875815.1">
    <property type="nucleotide sequence ID" value="NZ_JAHYXK010000002.1"/>
</dbReference>
<evidence type="ECO:0000313" key="3">
    <source>
        <dbReference type="Proteomes" id="UP000813018"/>
    </source>
</evidence>
<dbReference type="InterPro" id="IPR038643">
    <property type="entry name" value="PliI_sf"/>
</dbReference>
<protein>
    <recommendedName>
        <fullName evidence="4">Lipoprotein</fullName>
    </recommendedName>
</protein>
<evidence type="ECO:0000256" key="1">
    <source>
        <dbReference type="SAM" id="MobiDB-lite"/>
    </source>
</evidence>
<dbReference type="PROSITE" id="PS51257">
    <property type="entry name" value="PROKAR_LIPOPROTEIN"/>
    <property type="match status" value="1"/>
</dbReference>
<comment type="caution">
    <text evidence="2">The sequence shown here is derived from an EMBL/GenBank/DDBJ whole genome shotgun (WGS) entry which is preliminary data.</text>
</comment>
<organism evidence="2 3">
    <name type="scientific">Pontibacter aydingkolensis</name>
    <dbReference type="NCBI Taxonomy" id="1911536"/>
    <lineage>
        <taxon>Bacteria</taxon>
        <taxon>Pseudomonadati</taxon>
        <taxon>Bacteroidota</taxon>
        <taxon>Cytophagia</taxon>
        <taxon>Cytophagales</taxon>
        <taxon>Hymenobacteraceae</taxon>
        <taxon>Pontibacter</taxon>
    </lineage>
</organism>
<dbReference type="Proteomes" id="UP000813018">
    <property type="component" value="Unassembled WGS sequence"/>
</dbReference>
<name>A0ABS7CQ10_9BACT</name>
<gene>
    <name evidence="2" type="ORF">K0O23_02490</name>
</gene>
<feature type="compositionally biased region" description="Low complexity" evidence="1">
    <location>
        <begin position="31"/>
        <end position="45"/>
    </location>
</feature>
<reference evidence="2 3" key="1">
    <citation type="journal article" date="2016" name="Int. J. Syst. Evol. Microbiol.">
        <title>Pontibacter aydingkolensis sp. nov., isolated from soil of a salt lake.</title>
        <authorList>
            <person name="Osman G."/>
            <person name="Zhang T."/>
            <person name="Lou K."/>
            <person name="Gao Y."/>
            <person name="Chang W."/>
            <person name="Lin Q."/>
            <person name="Yang H.M."/>
            <person name="Huo X.D."/>
            <person name="Wang N."/>
        </authorList>
    </citation>
    <scope>NUCLEOTIDE SEQUENCE [LARGE SCALE GENOMIC DNA]</scope>
    <source>
        <strain evidence="2 3">KACC 19255</strain>
    </source>
</reference>
<sequence>MRYRFILPAFLAGLTLLTGCSSDKQTETDTPESADTTTTAQPAPAGDNEVSYEEQILDRGMRFNIRTTGTGSQRSLSITVEREGQPTTRIDEAIEGTVTQSVVTDLNDNTKPELLVFVSGSGTGSYGKVYGYEFEREYWGELTMPPLTPQLEKDYMGHDEFKVVNDRLVRTFPIYLETDPNCCPTGGTRTIIYTLDNALNLLVEKVE</sequence>
<evidence type="ECO:0000313" key="2">
    <source>
        <dbReference type="EMBL" id="MBW7465920.1"/>
    </source>
</evidence>
<evidence type="ECO:0008006" key="4">
    <source>
        <dbReference type="Google" id="ProtNLM"/>
    </source>
</evidence>
<feature type="region of interest" description="Disordered" evidence="1">
    <location>
        <begin position="22"/>
        <end position="50"/>
    </location>
</feature>